<dbReference type="AlphaFoldDB" id="A0A1S0U9G6"/>
<proteinExistence type="predicted"/>
<accession>A0A1S0U9G6</accession>
<dbReference type="KEGG" id="loa:LOAG_02035"/>
<reference evidence="1" key="1">
    <citation type="submission" date="2012-04" db="EMBL/GenBank/DDBJ databases">
        <title>The Genome Sequence of Loa loa.</title>
        <authorList>
            <consortium name="The Broad Institute Genome Sequencing Platform"/>
            <consortium name="Broad Institute Genome Sequencing Center for Infectious Disease"/>
            <person name="Nutman T.B."/>
            <person name="Fink D.L."/>
            <person name="Russ C."/>
            <person name="Young S."/>
            <person name="Zeng Q."/>
            <person name="Gargeya S."/>
            <person name="Alvarado L."/>
            <person name="Berlin A."/>
            <person name="Chapman S.B."/>
            <person name="Chen Z."/>
            <person name="Freedman E."/>
            <person name="Gellesch M."/>
            <person name="Goldberg J."/>
            <person name="Griggs A."/>
            <person name="Gujja S."/>
            <person name="Heilman E.R."/>
            <person name="Heiman D."/>
            <person name="Howarth C."/>
            <person name="Mehta T."/>
            <person name="Neiman D."/>
            <person name="Pearson M."/>
            <person name="Roberts A."/>
            <person name="Saif S."/>
            <person name="Shea T."/>
            <person name="Shenoy N."/>
            <person name="Sisk P."/>
            <person name="Stolte C."/>
            <person name="Sykes S."/>
            <person name="White J."/>
            <person name="Yandava C."/>
            <person name="Haas B."/>
            <person name="Henn M.R."/>
            <person name="Nusbaum C."/>
            <person name="Birren B."/>
        </authorList>
    </citation>
    <scope>NUCLEOTIDE SEQUENCE [LARGE SCALE GENOMIC DNA]</scope>
</reference>
<dbReference type="EMBL" id="JH712145">
    <property type="protein sequence ID" value="EFO26453.2"/>
    <property type="molecule type" value="Genomic_DNA"/>
</dbReference>
<protein>
    <submittedName>
        <fullName evidence="1">Uncharacterized protein</fullName>
    </submittedName>
</protein>
<dbReference type="CTD" id="9939416"/>
<name>A0A1S0U9G6_LOALO</name>
<sequence>MDQIHVQIDVDGIFFPDEVTPNYGTEGGASGEVVCPRGGARGKRAGNLKPSPRALLLQSSSLLSSPSIEASISGFSSTIVQGTAINTITTTIPKYISATVAAPAIV</sequence>
<dbReference type="RefSeq" id="XP_020303682.1">
    <property type="nucleotide sequence ID" value="XM_020445917.1"/>
</dbReference>
<evidence type="ECO:0000313" key="1">
    <source>
        <dbReference type="EMBL" id="EFO26453.2"/>
    </source>
</evidence>
<dbReference type="InParanoid" id="A0A1S0U9G6"/>
<dbReference type="GeneID" id="9939416"/>
<gene>
    <name evidence="1" type="ORF">LOAG_02035</name>
</gene>
<organism evidence="1">
    <name type="scientific">Loa loa</name>
    <name type="common">Eye worm</name>
    <name type="synonym">Filaria loa</name>
    <dbReference type="NCBI Taxonomy" id="7209"/>
    <lineage>
        <taxon>Eukaryota</taxon>
        <taxon>Metazoa</taxon>
        <taxon>Ecdysozoa</taxon>
        <taxon>Nematoda</taxon>
        <taxon>Chromadorea</taxon>
        <taxon>Rhabditida</taxon>
        <taxon>Spirurina</taxon>
        <taxon>Spiruromorpha</taxon>
        <taxon>Filarioidea</taxon>
        <taxon>Onchocercidae</taxon>
        <taxon>Loa</taxon>
    </lineage>
</organism>
<dbReference type="OMA" id="DEVTPNY"/>
<dbReference type="OrthoDB" id="10447686at2759"/>